<dbReference type="InterPro" id="IPR010998">
    <property type="entry name" value="Integrase_recombinase_N"/>
</dbReference>
<protein>
    <recommendedName>
        <fullName evidence="3">Phage integrase SAM-like domain-containing protein</fullName>
    </recommendedName>
</protein>
<dbReference type="EMBL" id="CP015402">
    <property type="protein sequence ID" value="ANU63033.1"/>
    <property type="molecule type" value="Genomic_DNA"/>
</dbReference>
<dbReference type="GO" id="GO:0003677">
    <property type="term" value="F:DNA binding"/>
    <property type="evidence" value="ECO:0007669"/>
    <property type="project" value="UniProtKB-KW"/>
</dbReference>
<evidence type="ECO:0000259" key="3">
    <source>
        <dbReference type="Pfam" id="PF13102"/>
    </source>
</evidence>
<reference evidence="5" key="1">
    <citation type="submission" date="2016-04" db="EMBL/GenBank/DDBJ databases">
        <title>Complete Genome Sequences of Twelve Strains of a Stable Defined Moderately Diverse Mouse Microbiota 2 (sDMDMm2).</title>
        <authorList>
            <person name="Uchimura Y."/>
            <person name="Wyss M."/>
            <person name="Brugiroux S."/>
            <person name="Limenitakis J.P."/>
            <person name="Stecher B."/>
            <person name="McCoy K.D."/>
            <person name="Macpherson A.J."/>
        </authorList>
    </citation>
    <scope>NUCLEOTIDE SEQUENCE [LARGE SCALE GENOMIC DNA]</scope>
    <source>
        <strain evidence="5">YL27</strain>
    </source>
</reference>
<dbReference type="InterPro" id="IPR011010">
    <property type="entry name" value="DNA_brk_join_enz"/>
</dbReference>
<dbReference type="Gene3D" id="1.10.150.130">
    <property type="match status" value="1"/>
</dbReference>
<name>A0A1B1S8A6_9BACT</name>
<evidence type="ECO:0000256" key="1">
    <source>
        <dbReference type="ARBA" id="ARBA00023125"/>
    </source>
</evidence>
<accession>A0A1Z2XKC8</accession>
<dbReference type="InterPro" id="IPR013762">
    <property type="entry name" value="Integrase-like_cat_sf"/>
</dbReference>
<organism evidence="4 5">
    <name type="scientific">Muribaculum intestinale</name>
    <dbReference type="NCBI Taxonomy" id="1796646"/>
    <lineage>
        <taxon>Bacteria</taxon>
        <taxon>Pseudomonadati</taxon>
        <taxon>Bacteroidota</taxon>
        <taxon>Bacteroidia</taxon>
        <taxon>Bacteroidales</taxon>
        <taxon>Muribaculaceae</taxon>
        <taxon>Muribaculum</taxon>
    </lineage>
</organism>
<evidence type="ECO:0000313" key="5">
    <source>
        <dbReference type="Proteomes" id="UP000186351"/>
    </source>
</evidence>
<keyword evidence="1" id="KW-0238">DNA-binding</keyword>
<evidence type="ECO:0000256" key="2">
    <source>
        <dbReference type="ARBA" id="ARBA00023172"/>
    </source>
</evidence>
<dbReference type="GO" id="GO:0006310">
    <property type="term" value="P:DNA recombination"/>
    <property type="evidence" value="ECO:0007669"/>
    <property type="project" value="UniProtKB-KW"/>
</dbReference>
<accession>A0A1B1S8A6</accession>
<evidence type="ECO:0000313" key="4">
    <source>
        <dbReference type="EMBL" id="ANU63033.1"/>
    </source>
</evidence>
<keyword evidence="2" id="KW-0233">DNA recombination</keyword>
<dbReference type="Proteomes" id="UP000186351">
    <property type="component" value="Chromosome"/>
</dbReference>
<dbReference type="KEGG" id="pary:A4V02_04435"/>
<feature type="domain" description="Phage integrase SAM-like" evidence="3">
    <location>
        <begin position="135"/>
        <end position="228"/>
    </location>
</feature>
<proteinExistence type="predicted"/>
<dbReference type="SUPFAM" id="SSF56349">
    <property type="entry name" value="DNA breaking-rejoining enzymes"/>
    <property type="match status" value="1"/>
</dbReference>
<dbReference type="InterPro" id="IPR025269">
    <property type="entry name" value="SAM-like_dom"/>
</dbReference>
<dbReference type="Pfam" id="PF13102">
    <property type="entry name" value="Phage_int_SAM_5"/>
    <property type="match status" value="1"/>
</dbReference>
<keyword evidence="5" id="KW-1185">Reference proteome</keyword>
<sequence>MSNESSVNSAKRLPVAMKADFGGVFLSLIADVRHAKFERGEDVPLAVRVSYDKDKKYFRTGMKMSSSKEYLSFVSARDSRPDRKEQLDYFNMILDVVKSIILSSKGRFTLERLQEEVAKGFKPVVNDTFTYWENLSAGKEKVKTRQMYDMALKRFREFRNGSTIQLPDVTTDLIGKFDKWLMKQKSGVVRKGEKPNKPLSLDTRMMILRALRAVLNQAKKDGLIDAVPEFKDFMHTGNRRRTNAISVEDVLKLWDYWTSLDSRGKQSAKGRAVGRWLMLYSLNGLNAIDMAKLVWQGNSSADEDYPQLSFIRSKIDRANKPVGKQLDVTIIPIIPQLRQLLNEYASPFKAGAPVFPDIFGNAVTDEAKVIRVHDFNRRISKNIAEVCDSLDIQRITPQYARNSFISALAHHGVMTSYIDYAVGHTTSEVSALLAGYINNLSDEAMQAYNEKIFIIPPIPQN</sequence>
<dbReference type="GO" id="GO:0015074">
    <property type="term" value="P:DNA integration"/>
    <property type="evidence" value="ECO:0007669"/>
    <property type="project" value="InterPro"/>
</dbReference>
<gene>
    <name evidence="4" type="ORF">A4V02_04435</name>
</gene>
<dbReference type="STRING" id="1796646.A4V02_04435"/>
<dbReference type="OrthoDB" id="1095299at2"/>
<dbReference type="AlphaFoldDB" id="A0A1B1S8A6"/>
<dbReference type="Gene3D" id="1.10.443.10">
    <property type="entry name" value="Intergrase catalytic core"/>
    <property type="match status" value="1"/>
</dbReference>